<organism evidence="2">
    <name type="scientific">uncultured bacterium contig00021</name>
    <dbReference type="NCBI Taxonomy" id="1181511"/>
    <lineage>
        <taxon>Bacteria</taxon>
        <taxon>environmental samples</taxon>
    </lineage>
</organism>
<dbReference type="AlphaFoldDB" id="A0A806KL26"/>
<name>A0A806KL26_9BACT</name>
<accession>A0A806KL26</accession>
<sequence>MEASFYKLICKNTAFRHFLPFLTSGEGAPRHGAAAPLHGAAAPRHGAAAPRHGAAAPQGRAATPALFYHTMGGIFQWEKGGKVGRNVTGRGEVLGGRYYAPYY</sequence>
<protein>
    <submittedName>
        <fullName evidence="2">Uncharacterized protein</fullName>
    </submittedName>
</protein>
<evidence type="ECO:0000256" key="1">
    <source>
        <dbReference type="SAM" id="MobiDB-lite"/>
    </source>
</evidence>
<dbReference type="EMBL" id="JQ844277">
    <property type="protein sequence ID" value="AGS54114.1"/>
    <property type="molecule type" value="Genomic_DNA"/>
</dbReference>
<reference evidence="2" key="1">
    <citation type="submission" date="2012-03" db="EMBL/GenBank/DDBJ databases">
        <title>Functional metagenomics reveals considerable lignocellulase gene clusters in the gut microbiome of a wood-feeding higher termite.</title>
        <authorList>
            <person name="Liu N."/>
        </authorList>
    </citation>
    <scope>NUCLEOTIDE SEQUENCE</scope>
</reference>
<proteinExistence type="predicted"/>
<feature type="region of interest" description="Disordered" evidence="1">
    <location>
        <begin position="32"/>
        <end position="55"/>
    </location>
</feature>
<evidence type="ECO:0000313" key="2">
    <source>
        <dbReference type="EMBL" id="AGS54114.1"/>
    </source>
</evidence>